<dbReference type="InterPro" id="IPR050490">
    <property type="entry name" value="Bact_solute-bd_prot1"/>
</dbReference>
<keyword evidence="3" id="KW-1185">Reference proteome</keyword>
<evidence type="ECO:0000313" key="2">
    <source>
        <dbReference type="EMBL" id="MCZ8514768.1"/>
    </source>
</evidence>
<feature type="chain" id="PRO_5047137416" evidence="1">
    <location>
        <begin position="22"/>
        <end position="553"/>
    </location>
</feature>
<dbReference type="PANTHER" id="PTHR43649">
    <property type="entry name" value="ARABINOSE-BINDING PROTEIN-RELATED"/>
    <property type="match status" value="1"/>
</dbReference>
<accession>A0ABT4QD73</accession>
<organism evidence="2 3">
    <name type="scientific">Paenibacillus gyeongsangnamensis</name>
    <dbReference type="NCBI Taxonomy" id="3388067"/>
    <lineage>
        <taxon>Bacteria</taxon>
        <taxon>Bacillati</taxon>
        <taxon>Bacillota</taxon>
        <taxon>Bacilli</taxon>
        <taxon>Bacillales</taxon>
        <taxon>Paenibacillaceae</taxon>
        <taxon>Paenibacillus</taxon>
    </lineage>
</organism>
<evidence type="ECO:0000256" key="1">
    <source>
        <dbReference type="SAM" id="SignalP"/>
    </source>
</evidence>
<dbReference type="RefSeq" id="WP_269883287.1">
    <property type="nucleotide sequence ID" value="NZ_JAQAGZ010000013.1"/>
</dbReference>
<proteinExistence type="predicted"/>
<reference evidence="2 3" key="1">
    <citation type="submission" date="2022-12" db="EMBL/GenBank/DDBJ databases">
        <title>Draft genome sequence of Paenibacillus sp. dW9.</title>
        <authorList>
            <person name="Choi E.-W."/>
            <person name="Kim D.-U."/>
        </authorList>
    </citation>
    <scope>NUCLEOTIDE SEQUENCE [LARGE SCALE GENOMIC DNA]</scope>
    <source>
        <strain evidence="3">dW9</strain>
    </source>
</reference>
<dbReference type="SUPFAM" id="SSF53850">
    <property type="entry name" value="Periplasmic binding protein-like II"/>
    <property type="match status" value="1"/>
</dbReference>
<dbReference type="EMBL" id="JAQAGZ010000013">
    <property type="protein sequence ID" value="MCZ8514768.1"/>
    <property type="molecule type" value="Genomic_DNA"/>
</dbReference>
<dbReference type="Proteomes" id="UP001527882">
    <property type="component" value="Unassembled WGS sequence"/>
</dbReference>
<name>A0ABT4QD73_9BACL</name>
<gene>
    <name evidence="2" type="ORF">O9H85_20535</name>
</gene>
<dbReference type="Gene3D" id="3.40.190.10">
    <property type="entry name" value="Periplasmic binding protein-like II"/>
    <property type="match status" value="2"/>
</dbReference>
<dbReference type="PROSITE" id="PS51257">
    <property type="entry name" value="PROKAR_LIPOPROTEIN"/>
    <property type="match status" value="1"/>
</dbReference>
<comment type="caution">
    <text evidence="2">The sequence shown here is derived from an EMBL/GenBank/DDBJ whole genome shotgun (WGS) entry which is preliminary data.</text>
</comment>
<protein>
    <submittedName>
        <fullName evidence="2">ABC transporter substrate-binding protein</fullName>
    </submittedName>
</protein>
<dbReference type="CDD" id="cd13581">
    <property type="entry name" value="PBP2_AlgQ_like_2"/>
    <property type="match status" value="1"/>
</dbReference>
<evidence type="ECO:0000313" key="3">
    <source>
        <dbReference type="Proteomes" id="UP001527882"/>
    </source>
</evidence>
<dbReference type="PANTHER" id="PTHR43649:SF12">
    <property type="entry name" value="DIACETYLCHITOBIOSE BINDING PROTEIN DASA"/>
    <property type="match status" value="1"/>
</dbReference>
<sequence>MRKTTKLGLLAVLTMSLVLSACSKDQPAAEQNGSKESPNTSKVNSPGKFPIVNDKITLKVFVAGNALVEDFNTNRYTKWLEDKTNIHVDWIVADVKNYKDQLNLTLASGDLPDVIMNMGVSPEQQMIYGDQGVFVSFTDLIEKYGENTKKIFQEMPEVKDAITAPGNKIYSLPYINDCYHCSLDYKMYVFKPWLDKLGLKEPTTTEEFYQMLKAFKEKDPNGNGKPDEIPLVGSTNQKSQIDVWIMNSFIYDDGDKRMFVKNGKIDVAYNKNEWKDGLKFMNRLFKEGLLSKESFTLDKDGLKKIAENPDIAIGGALPAHSPSDITIVEGKSNRWVDYQPIAPVKGPNGFQKTTWLAYDKIRGGNFIMTSANKYPEATMRWADAMYDFEANLYSNFGVQGSSWEWAKQGDVGRDGNPAKYRLLIPFGRVQNESWAQFGLNYRTDKDWYAGQAVLKQPDKEKMYYDVTKKNYEPYKPKINEIVPPLFFAQADAQQLAELDKTINDYVMTMTARFVTGDADIDKEWNDYVSTLDKMNLKKYIEIYQKAYDAKAKK</sequence>
<keyword evidence="1" id="KW-0732">Signal</keyword>
<feature type="signal peptide" evidence="1">
    <location>
        <begin position="1"/>
        <end position="21"/>
    </location>
</feature>